<feature type="transmembrane region" description="Helical" evidence="1">
    <location>
        <begin position="567"/>
        <end position="588"/>
    </location>
</feature>
<evidence type="ECO:0000256" key="1">
    <source>
        <dbReference type="SAM" id="Phobius"/>
    </source>
</evidence>
<reference evidence="3 4" key="1">
    <citation type="journal article" date="2020" name="Arch. Microbiol.">
        <title>The genome sequence of the giant phototrophic gammaproteobacterium Thiospirillum jenense gives insight into its physiological properties and phylogenetic relationships.</title>
        <authorList>
            <person name="Imhoff J.F."/>
            <person name="Meyer T.E."/>
            <person name="Kyndt J.A."/>
        </authorList>
    </citation>
    <scope>NUCLEOTIDE SEQUENCE [LARGE SCALE GENOMIC DNA]</scope>
    <source>
        <strain evidence="3 4">DSM 216</strain>
    </source>
</reference>
<dbReference type="EMBL" id="JABVCQ010000010">
    <property type="protein sequence ID" value="MBB1125854.1"/>
    <property type="molecule type" value="Genomic_DNA"/>
</dbReference>
<name>A0A839HB88_9GAMM</name>
<organism evidence="3 4">
    <name type="scientific">Thiospirillum jenense</name>
    <dbReference type="NCBI Taxonomy" id="1653858"/>
    <lineage>
        <taxon>Bacteria</taxon>
        <taxon>Pseudomonadati</taxon>
        <taxon>Pseudomonadota</taxon>
        <taxon>Gammaproteobacteria</taxon>
        <taxon>Chromatiales</taxon>
        <taxon>Chromatiaceae</taxon>
        <taxon>Thiospirillum</taxon>
    </lineage>
</organism>
<dbReference type="InterPro" id="IPR002931">
    <property type="entry name" value="Transglutaminase-like"/>
</dbReference>
<feature type="transmembrane region" description="Helical" evidence="1">
    <location>
        <begin position="61"/>
        <end position="80"/>
    </location>
</feature>
<dbReference type="Proteomes" id="UP000548632">
    <property type="component" value="Unassembled WGS sequence"/>
</dbReference>
<dbReference type="InterPro" id="IPR025403">
    <property type="entry name" value="TgpA-like_C"/>
</dbReference>
<dbReference type="AlphaFoldDB" id="A0A839HB88"/>
<dbReference type="InterPro" id="IPR021878">
    <property type="entry name" value="TgpA_N"/>
</dbReference>
<dbReference type="PANTHER" id="PTHR42736">
    <property type="entry name" value="PROTEIN-GLUTAMINE GAMMA-GLUTAMYLTRANSFERASE"/>
    <property type="match status" value="1"/>
</dbReference>
<feature type="domain" description="Transglutaminase-like" evidence="2">
    <location>
        <begin position="420"/>
        <end position="491"/>
    </location>
</feature>
<feature type="transmembrane region" description="Helical" evidence="1">
    <location>
        <begin position="108"/>
        <end position="125"/>
    </location>
</feature>
<dbReference type="Pfam" id="PF13559">
    <property type="entry name" value="DUF4129"/>
    <property type="match status" value="1"/>
</dbReference>
<feature type="transmembrane region" description="Helical" evidence="1">
    <location>
        <begin position="170"/>
        <end position="189"/>
    </location>
</feature>
<gene>
    <name evidence="3" type="ORF">HUK38_06355</name>
</gene>
<protein>
    <submittedName>
        <fullName evidence="3">DUF3488 domain-containing transglutaminase family protein</fullName>
    </submittedName>
</protein>
<dbReference type="RefSeq" id="WP_182583483.1">
    <property type="nucleotide sequence ID" value="NZ_JABVCQ010000010.1"/>
</dbReference>
<feature type="transmembrane region" description="Helical" evidence="1">
    <location>
        <begin position="131"/>
        <end position="149"/>
    </location>
</feature>
<keyword evidence="1" id="KW-1133">Transmembrane helix</keyword>
<keyword evidence="4" id="KW-1185">Reference proteome</keyword>
<dbReference type="Gene3D" id="3.10.620.30">
    <property type="match status" value="1"/>
</dbReference>
<dbReference type="InterPro" id="IPR038765">
    <property type="entry name" value="Papain-like_cys_pep_sf"/>
</dbReference>
<comment type="caution">
    <text evidence="3">The sequence shown here is derived from an EMBL/GenBank/DDBJ whole genome shotgun (WGS) entry which is preliminary data.</text>
</comment>
<feature type="transmembrane region" description="Helical" evidence="1">
    <location>
        <begin position="20"/>
        <end position="49"/>
    </location>
</feature>
<dbReference type="Pfam" id="PF01841">
    <property type="entry name" value="Transglut_core"/>
    <property type="match status" value="1"/>
</dbReference>
<evidence type="ECO:0000259" key="2">
    <source>
        <dbReference type="SMART" id="SM00460"/>
    </source>
</evidence>
<dbReference type="InterPro" id="IPR052901">
    <property type="entry name" value="Bact_TGase-like"/>
</dbReference>
<sequence length="694" mass="78041">MKTPRFSIPDVWQTTAMSGLLLLATIPLLPYLHMAVIVFILTALLLRTVTLRWSQLQPNKWLLGLFAIAGVLTVGASYLALAGQDAGTAFLLTMMALKSLEIRTHRDLYVLSALLTFLLVIAFLFDSTPLFTAYLVIILIANIVLLADMNSHYSLRLALIKPRLQYAGRITTTLIAQAVPLTILLFFLFPRLETPLWSFGLSDTRARTGMSDTLELGHISELVLSGEIAFHARFEQPLSISPAQLYWRGPVLWKTDGRRWQPATESQLRSSTAKLVETANLLNYSVILEPTAQQWLFALDMPFTAPPHTRLLPGDFRLLADKPINDVRVYQLRSALNYRIDGLSLAERTLALQLPPTITPRMQALAMQWRTESLVEHPTANKTTIDNAVVTRALRHFNQEPFYYTLQPPPLGDNPVDTFLFSTRAGFCEHYASSFVLLMRLADIPARIVLGYLGAEYNPLGGHYLIRQSDAHAWAEVWIDTRGWVRIDPTAAIAPERINVDSSLAQLGADAPARFNITHTGMLRLAHQLRLFTDAIDAGWKNWIVGFSTKRQQHLLSMLGLSAWREAGLVIIMMTGGAIIMLLVHGLLTRRRLNPDPIAQCYLQLCQKLARAGYPRFPNEGPRDYLARIAMVQPHLAPALMRIQALYLPLRFGKPITDSGQRIALQQLVRTIRPRREKSQLTHGLARAKQHCDR</sequence>
<dbReference type="Pfam" id="PF11992">
    <property type="entry name" value="TgpA_N"/>
    <property type="match status" value="1"/>
</dbReference>
<accession>A0A839HB88</accession>
<proteinExistence type="predicted"/>
<dbReference type="SMART" id="SM00460">
    <property type="entry name" value="TGc"/>
    <property type="match status" value="1"/>
</dbReference>
<dbReference type="PANTHER" id="PTHR42736:SF1">
    <property type="entry name" value="PROTEIN-GLUTAMINE GAMMA-GLUTAMYLTRANSFERASE"/>
    <property type="match status" value="1"/>
</dbReference>
<evidence type="ECO:0000313" key="4">
    <source>
        <dbReference type="Proteomes" id="UP000548632"/>
    </source>
</evidence>
<dbReference type="SUPFAM" id="SSF54001">
    <property type="entry name" value="Cysteine proteinases"/>
    <property type="match status" value="1"/>
</dbReference>
<keyword evidence="1" id="KW-0812">Transmembrane</keyword>
<keyword evidence="1" id="KW-0472">Membrane</keyword>
<evidence type="ECO:0000313" key="3">
    <source>
        <dbReference type="EMBL" id="MBB1125854.1"/>
    </source>
</evidence>